<feature type="compositionally biased region" description="Polar residues" evidence="7">
    <location>
        <begin position="546"/>
        <end position="576"/>
    </location>
</feature>
<feature type="compositionally biased region" description="Polar residues" evidence="7">
    <location>
        <begin position="529"/>
        <end position="539"/>
    </location>
</feature>
<keyword evidence="4 5" id="KW-0539">Nucleus</keyword>
<dbReference type="GO" id="GO:0000981">
    <property type="term" value="F:DNA-binding transcription factor activity, RNA polymerase II-specific"/>
    <property type="evidence" value="ECO:0007669"/>
    <property type="project" value="InterPro"/>
</dbReference>
<evidence type="ECO:0000256" key="4">
    <source>
        <dbReference type="ARBA" id="ARBA00023242"/>
    </source>
</evidence>
<dbReference type="CDD" id="cd00086">
    <property type="entry name" value="homeodomain"/>
    <property type="match status" value="1"/>
</dbReference>
<evidence type="ECO:0000256" key="2">
    <source>
        <dbReference type="ARBA" id="ARBA00023125"/>
    </source>
</evidence>
<keyword evidence="3 5" id="KW-0371">Homeobox</keyword>
<dbReference type="AlphaFoldDB" id="A0A4Y7TWW6"/>
<evidence type="ECO:0000256" key="5">
    <source>
        <dbReference type="PROSITE-ProRule" id="PRU00108"/>
    </source>
</evidence>
<feature type="compositionally biased region" description="Polar residues" evidence="7">
    <location>
        <begin position="294"/>
        <end position="303"/>
    </location>
</feature>
<evidence type="ECO:0000313" key="9">
    <source>
        <dbReference type="EMBL" id="TEB38481.1"/>
    </source>
</evidence>
<dbReference type="Proteomes" id="UP000298030">
    <property type="component" value="Unassembled WGS sequence"/>
</dbReference>
<dbReference type="SUPFAM" id="SSF46689">
    <property type="entry name" value="Homeodomain-like"/>
    <property type="match status" value="1"/>
</dbReference>
<dbReference type="PANTHER" id="PTHR24323:SF7">
    <property type="entry name" value="HOMEOBOX DOMAIN-CONTAINING PROTEIN"/>
    <property type="match status" value="1"/>
</dbReference>
<dbReference type="PROSITE" id="PS50071">
    <property type="entry name" value="HOMEOBOX_2"/>
    <property type="match status" value="1"/>
</dbReference>
<dbReference type="SMART" id="SM00389">
    <property type="entry name" value="HOX"/>
    <property type="match status" value="1"/>
</dbReference>
<feature type="region of interest" description="Disordered" evidence="7">
    <location>
        <begin position="344"/>
        <end position="388"/>
    </location>
</feature>
<dbReference type="EMBL" id="QPFP01000003">
    <property type="protein sequence ID" value="TEB38481.1"/>
    <property type="molecule type" value="Genomic_DNA"/>
</dbReference>
<feature type="compositionally biased region" description="Low complexity" evidence="7">
    <location>
        <begin position="350"/>
        <end position="362"/>
    </location>
</feature>
<evidence type="ECO:0000313" key="10">
    <source>
        <dbReference type="Proteomes" id="UP000298030"/>
    </source>
</evidence>
<reference evidence="9 10" key="1">
    <citation type="journal article" date="2019" name="Nat. Ecol. Evol.">
        <title>Megaphylogeny resolves global patterns of mushroom evolution.</title>
        <authorList>
            <person name="Varga T."/>
            <person name="Krizsan K."/>
            <person name="Foldi C."/>
            <person name="Dima B."/>
            <person name="Sanchez-Garcia M."/>
            <person name="Sanchez-Ramirez S."/>
            <person name="Szollosi G.J."/>
            <person name="Szarkandi J.G."/>
            <person name="Papp V."/>
            <person name="Albert L."/>
            <person name="Andreopoulos W."/>
            <person name="Angelini C."/>
            <person name="Antonin V."/>
            <person name="Barry K.W."/>
            <person name="Bougher N.L."/>
            <person name="Buchanan P."/>
            <person name="Buyck B."/>
            <person name="Bense V."/>
            <person name="Catcheside P."/>
            <person name="Chovatia M."/>
            <person name="Cooper J."/>
            <person name="Damon W."/>
            <person name="Desjardin D."/>
            <person name="Finy P."/>
            <person name="Geml J."/>
            <person name="Haridas S."/>
            <person name="Hughes K."/>
            <person name="Justo A."/>
            <person name="Karasinski D."/>
            <person name="Kautmanova I."/>
            <person name="Kiss B."/>
            <person name="Kocsube S."/>
            <person name="Kotiranta H."/>
            <person name="LaButti K.M."/>
            <person name="Lechner B.E."/>
            <person name="Liimatainen K."/>
            <person name="Lipzen A."/>
            <person name="Lukacs Z."/>
            <person name="Mihaltcheva S."/>
            <person name="Morgado L.N."/>
            <person name="Niskanen T."/>
            <person name="Noordeloos M.E."/>
            <person name="Ohm R.A."/>
            <person name="Ortiz-Santana B."/>
            <person name="Ovrebo C."/>
            <person name="Racz N."/>
            <person name="Riley R."/>
            <person name="Savchenko A."/>
            <person name="Shiryaev A."/>
            <person name="Soop K."/>
            <person name="Spirin V."/>
            <person name="Szebenyi C."/>
            <person name="Tomsovsky M."/>
            <person name="Tulloss R.E."/>
            <person name="Uehling J."/>
            <person name="Grigoriev I.V."/>
            <person name="Vagvolgyi C."/>
            <person name="Papp T."/>
            <person name="Martin F.M."/>
            <person name="Miettinen O."/>
            <person name="Hibbett D.S."/>
            <person name="Nagy L.G."/>
        </authorList>
    </citation>
    <scope>NUCLEOTIDE SEQUENCE [LARGE SCALE GENOMIC DNA]</scope>
    <source>
        <strain evidence="9 10">FP101781</strain>
    </source>
</reference>
<comment type="caution">
    <text evidence="9">The sequence shown here is derived from an EMBL/GenBank/DDBJ whole genome shotgun (WGS) entry which is preliminary data.</text>
</comment>
<organism evidence="9 10">
    <name type="scientific">Coprinellus micaceus</name>
    <name type="common">Glistening ink-cap mushroom</name>
    <name type="synonym">Coprinus micaceus</name>
    <dbReference type="NCBI Taxonomy" id="71717"/>
    <lineage>
        <taxon>Eukaryota</taxon>
        <taxon>Fungi</taxon>
        <taxon>Dikarya</taxon>
        <taxon>Basidiomycota</taxon>
        <taxon>Agaricomycotina</taxon>
        <taxon>Agaricomycetes</taxon>
        <taxon>Agaricomycetidae</taxon>
        <taxon>Agaricales</taxon>
        <taxon>Agaricineae</taxon>
        <taxon>Psathyrellaceae</taxon>
        <taxon>Coprinellus</taxon>
    </lineage>
</organism>
<keyword evidence="10" id="KW-1185">Reference proteome</keyword>
<protein>
    <recommendedName>
        <fullName evidence="8">Homeobox domain-containing protein</fullName>
    </recommendedName>
</protein>
<feature type="region of interest" description="Disordered" evidence="7">
    <location>
        <begin position="480"/>
        <end position="500"/>
    </location>
</feature>
<dbReference type="PANTHER" id="PTHR24323">
    <property type="entry name" value="CEH-10 HOMEODOMAIN-CONTAINING HOMOLOG"/>
    <property type="match status" value="1"/>
</dbReference>
<name>A0A4Y7TWW6_COPMI</name>
<dbReference type="OrthoDB" id="6159439at2759"/>
<proteinExistence type="predicted"/>
<dbReference type="GO" id="GO:0005634">
    <property type="term" value="C:nucleus"/>
    <property type="evidence" value="ECO:0007669"/>
    <property type="project" value="UniProtKB-SubCell"/>
</dbReference>
<evidence type="ECO:0000256" key="7">
    <source>
        <dbReference type="SAM" id="MobiDB-lite"/>
    </source>
</evidence>
<evidence type="ECO:0000256" key="1">
    <source>
        <dbReference type="ARBA" id="ARBA00004123"/>
    </source>
</evidence>
<dbReference type="Pfam" id="PF00046">
    <property type="entry name" value="Homeodomain"/>
    <property type="match status" value="1"/>
</dbReference>
<feature type="DNA-binding region" description="Homeobox" evidence="5">
    <location>
        <begin position="28"/>
        <end position="87"/>
    </location>
</feature>
<evidence type="ECO:0000256" key="6">
    <source>
        <dbReference type="RuleBase" id="RU000682"/>
    </source>
</evidence>
<dbReference type="PROSITE" id="PS00027">
    <property type="entry name" value="HOMEOBOX_1"/>
    <property type="match status" value="1"/>
</dbReference>
<feature type="region of interest" description="Disordered" evidence="7">
    <location>
        <begin position="147"/>
        <end position="171"/>
    </location>
</feature>
<dbReference type="InterPro" id="IPR051775">
    <property type="entry name" value="Homeobox_domain"/>
</dbReference>
<dbReference type="InterPro" id="IPR009057">
    <property type="entry name" value="Homeodomain-like_sf"/>
</dbReference>
<feature type="domain" description="Homeobox" evidence="8">
    <location>
        <begin position="26"/>
        <end position="86"/>
    </location>
</feature>
<feature type="region of interest" description="Disordered" evidence="7">
    <location>
        <begin position="290"/>
        <end position="318"/>
    </location>
</feature>
<dbReference type="Gene3D" id="1.10.10.60">
    <property type="entry name" value="Homeodomain-like"/>
    <property type="match status" value="1"/>
</dbReference>
<comment type="subcellular location">
    <subcellularLocation>
        <location evidence="1 5 6">Nucleus</location>
    </subcellularLocation>
</comment>
<evidence type="ECO:0000259" key="8">
    <source>
        <dbReference type="PROSITE" id="PS50071"/>
    </source>
</evidence>
<feature type="compositionally biased region" description="Polar residues" evidence="7">
    <location>
        <begin position="481"/>
        <end position="500"/>
    </location>
</feature>
<sequence length="626" mass="67259">MGYDHFAPNALHDPAVDFRAFFPYTPNEVKHRKRTTSAQLKVLEDVFKRDTKPNAGLRNELAAQLDMTARGVQVWFQNRRAKEKTKAAKAAASRGARVPLGGSPASAALLGLDDELDERTLCAQGSSGSPIQLPDASLKPPQLHVITDSPPHAEWQNSPIDPPPDSAGPFAYTRSSLFAQHQSDFHNLRRGSLPVNAFPPSSFDHGSVESNQWLDPFARRRSVDASLQRLAHNPYASLARTKNTALFGERFGMLSTTPRHQSRLSISRRPPLNHLASAPHVNNIRRSSMDARGTSVSLRTNALSPAPTNPPPFISSRASLPDHRLYAVTSRVVGSPIPGPLPSPNFSFGAASTPSMASPSSADSERNSPDSLRSFSYPGNEDDGLSSPGFDSYHRFNSIASVATSDSSVNSSYFSDYGVDPQPDLYNDSRRNSCSPGQFLDFGDLDGNGQYGVSETQPLNMGGFPSDEYGIPAPQGVTVPDSVSNSYPSPASTISPGGNSPHTLDSVTVALTSSNIPFSKTSELSFALQSSVEQGTHPTQQQQNQYTSAVASDQQRDMNANLATASPGDDTSSAPLPQQHVPEQRDLQATRGQYTYSSSSISEFYPSDGRAHLPMGNISGVPAALL</sequence>
<gene>
    <name evidence="9" type="ORF">FA13DRAFT_1786249</name>
</gene>
<dbReference type="InterPro" id="IPR017970">
    <property type="entry name" value="Homeobox_CS"/>
</dbReference>
<accession>A0A4Y7TWW6</accession>
<evidence type="ECO:0000256" key="3">
    <source>
        <dbReference type="ARBA" id="ARBA00023155"/>
    </source>
</evidence>
<dbReference type="InterPro" id="IPR001356">
    <property type="entry name" value="HD"/>
</dbReference>
<dbReference type="GO" id="GO:0000976">
    <property type="term" value="F:transcription cis-regulatory region binding"/>
    <property type="evidence" value="ECO:0007669"/>
    <property type="project" value="TreeGrafter"/>
</dbReference>
<feature type="region of interest" description="Disordered" evidence="7">
    <location>
        <begin position="529"/>
        <end position="593"/>
    </location>
</feature>
<keyword evidence="2 5" id="KW-0238">DNA-binding</keyword>